<proteinExistence type="predicted"/>
<organism evidence="2">
    <name type="scientific">Dulem virus 83</name>
    <dbReference type="NCBI Taxonomy" id="3145794"/>
    <lineage>
        <taxon>Viruses</taxon>
        <taxon>Monodnaviria</taxon>
        <taxon>Sangervirae</taxon>
        <taxon>Phixviricota</taxon>
        <taxon>Malgrandaviricetes</taxon>
        <taxon>Petitvirales</taxon>
        <taxon>Microviridae</taxon>
        <taxon>Microvirus</taxon>
    </lineage>
</organism>
<reference evidence="2" key="1">
    <citation type="submission" date="2024-03" db="EMBL/GenBank/DDBJ databases">
        <title>Diverse circular DNA viruses in blood, oral, and fecal samples of captive lemurs.</title>
        <authorList>
            <person name="Paietta E.N."/>
            <person name="Kraberger S."/>
            <person name="Lund M.C."/>
            <person name="Custer J.M."/>
            <person name="Vargas K.M."/>
            <person name="Ehmke E.E."/>
            <person name="Yoder A.D."/>
            <person name="Varsani A."/>
        </authorList>
    </citation>
    <scope>NUCLEOTIDE SEQUENCE</scope>
    <source>
        <strain evidence="2">Duke_18_93</strain>
    </source>
</reference>
<keyword evidence="1" id="KW-0175">Coiled coil</keyword>
<accession>A0AAU8AWM1</accession>
<dbReference type="EMBL" id="PP511375">
    <property type="protein sequence ID" value="XCD03566.1"/>
    <property type="molecule type" value="Genomic_DNA"/>
</dbReference>
<protein>
    <submittedName>
        <fullName evidence="2">DNA pilot protein</fullName>
    </submittedName>
</protein>
<evidence type="ECO:0000256" key="1">
    <source>
        <dbReference type="SAM" id="Coils"/>
    </source>
</evidence>
<feature type="coiled-coil region" evidence="1">
    <location>
        <begin position="53"/>
        <end position="80"/>
    </location>
</feature>
<name>A0AAU8AWM1_9VIRU</name>
<sequence>MSGFFSGSGGYPALSAQMSSALTGQASTQAPHSNYLDRLFDSSQVEMDYNAWQAQLERDYNSAEAEKNRLYNSAEAEKNRQYQTYMSNTAYQRAVADLKAAGLNPYLAYGQGGAQALSGSAASSSAASASGARVSLSSSAGRNLFSGLQTAAGTATSVFATMASTAVQLARLGLI</sequence>
<evidence type="ECO:0000313" key="2">
    <source>
        <dbReference type="EMBL" id="XCD03566.1"/>
    </source>
</evidence>